<feature type="compositionally biased region" description="Polar residues" evidence="2">
    <location>
        <begin position="191"/>
        <end position="213"/>
    </location>
</feature>
<evidence type="ECO:0000256" key="2">
    <source>
        <dbReference type="SAM" id="MobiDB-lite"/>
    </source>
</evidence>
<feature type="compositionally biased region" description="Low complexity" evidence="2">
    <location>
        <begin position="147"/>
        <end position="158"/>
    </location>
</feature>
<feature type="coiled-coil region" evidence="1">
    <location>
        <begin position="339"/>
        <end position="373"/>
    </location>
</feature>
<evidence type="ECO:0000256" key="1">
    <source>
        <dbReference type="SAM" id="Coils"/>
    </source>
</evidence>
<dbReference type="PANTHER" id="PTHR13621">
    <property type="entry name" value="PROLINE-RICH PROTEIN PRCC"/>
    <property type="match status" value="1"/>
</dbReference>
<feature type="region of interest" description="Disordered" evidence="2">
    <location>
        <begin position="1"/>
        <end position="235"/>
    </location>
</feature>
<dbReference type="EMBL" id="ML210147">
    <property type="protein sequence ID" value="TFK29973.1"/>
    <property type="molecule type" value="Genomic_DNA"/>
</dbReference>
<dbReference type="Pfam" id="PF10253">
    <property type="entry name" value="PRCC"/>
    <property type="match status" value="1"/>
</dbReference>
<feature type="compositionally biased region" description="Pro residues" evidence="2">
    <location>
        <begin position="90"/>
        <end position="99"/>
    </location>
</feature>
<dbReference type="GO" id="GO:0005634">
    <property type="term" value="C:nucleus"/>
    <property type="evidence" value="ECO:0007669"/>
    <property type="project" value="TreeGrafter"/>
</dbReference>
<accession>A0A5C3LC06</accession>
<dbReference type="AlphaFoldDB" id="A0A5C3LC06"/>
<feature type="compositionally biased region" description="Polar residues" evidence="2">
    <location>
        <begin position="116"/>
        <end position="128"/>
    </location>
</feature>
<feature type="compositionally biased region" description="Basic and acidic residues" evidence="2">
    <location>
        <begin position="55"/>
        <end position="70"/>
    </location>
</feature>
<protein>
    <recommendedName>
        <fullName evidence="5">Mitotic checkpoint regulator, MAD2B-interacting-domain-containing protein</fullName>
    </recommendedName>
</protein>
<evidence type="ECO:0008006" key="5">
    <source>
        <dbReference type="Google" id="ProtNLM"/>
    </source>
</evidence>
<proteinExistence type="predicted"/>
<organism evidence="3 4">
    <name type="scientific">Coprinopsis marcescibilis</name>
    <name type="common">Agaric fungus</name>
    <name type="synonym">Psathyrella marcescibilis</name>
    <dbReference type="NCBI Taxonomy" id="230819"/>
    <lineage>
        <taxon>Eukaryota</taxon>
        <taxon>Fungi</taxon>
        <taxon>Dikarya</taxon>
        <taxon>Basidiomycota</taxon>
        <taxon>Agaricomycotina</taxon>
        <taxon>Agaricomycetes</taxon>
        <taxon>Agaricomycetidae</taxon>
        <taxon>Agaricales</taxon>
        <taxon>Agaricineae</taxon>
        <taxon>Psathyrellaceae</taxon>
        <taxon>Coprinopsis</taxon>
    </lineage>
</organism>
<dbReference type="STRING" id="230819.A0A5C3LC06"/>
<dbReference type="InterPro" id="IPR018800">
    <property type="entry name" value="PRCC"/>
</dbReference>
<gene>
    <name evidence="3" type="ORF">FA15DRAFT_190574</name>
</gene>
<evidence type="ECO:0000313" key="4">
    <source>
        <dbReference type="Proteomes" id="UP000307440"/>
    </source>
</evidence>
<name>A0A5C3LC06_COPMA</name>
<evidence type="ECO:0000313" key="3">
    <source>
        <dbReference type="EMBL" id="TFK29973.1"/>
    </source>
</evidence>
<sequence length="376" mass="40182">MVGLLADYGSGSEESDTEQQPIVKSPPKAEAKPPAKQQVKRPKKIGIALPALSAKRSEIEDADDAKDNPPAKRPKIGAGKSALLSMLPTPTKPNVPPQQPQRVLGGGSGPGLIFNSAPSGSQTYSEENATAEAGPSGSTFGASVTEPVSRPSLLPPSLQKRRPNVSLEESAPVKRPEPAAQSAPAVDFFSLGSTLKGTTSKQSASTSLASIPSMSAAPSLPEFKPPEPSPYDPYPGYYQLPSGAWAQYDTEYFARFTKKWKKEYDNHVRALEKGVERGFEGMNDAGVQEVDPALEMEKAKKEIKEREERKALTAGAGAGPAAPKMKITAAKMSGVARSRHQLATLLKDAYENKEALEEKIAEGRRNRKEAGNKYGF</sequence>
<dbReference type="PANTHER" id="PTHR13621:SF2">
    <property type="entry name" value="PROLINE-RICH PROTEIN PRCC"/>
    <property type="match status" value="1"/>
</dbReference>
<dbReference type="OrthoDB" id="2555634at2759"/>
<reference evidence="3 4" key="1">
    <citation type="journal article" date="2019" name="Nat. Ecol. Evol.">
        <title>Megaphylogeny resolves global patterns of mushroom evolution.</title>
        <authorList>
            <person name="Varga T."/>
            <person name="Krizsan K."/>
            <person name="Foldi C."/>
            <person name="Dima B."/>
            <person name="Sanchez-Garcia M."/>
            <person name="Sanchez-Ramirez S."/>
            <person name="Szollosi G.J."/>
            <person name="Szarkandi J.G."/>
            <person name="Papp V."/>
            <person name="Albert L."/>
            <person name="Andreopoulos W."/>
            <person name="Angelini C."/>
            <person name="Antonin V."/>
            <person name="Barry K.W."/>
            <person name="Bougher N.L."/>
            <person name="Buchanan P."/>
            <person name="Buyck B."/>
            <person name="Bense V."/>
            <person name="Catcheside P."/>
            <person name="Chovatia M."/>
            <person name="Cooper J."/>
            <person name="Damon W."/>
            <person name="Desjardin D."/>
            <person name="Finy P."/>
            <person name="Geml J."/>
            <person name="Haridas S."/>
            <person name="Hughes K."/>
            <person name="Justo A."/>
            <person name="Karasinski D."/>
            <person name="Kautmanova I."/>
            <person name="Kiss B."/>
            <person name="Kocsube S."/>
            <person name="Kotiranta H."/>
            <person name="LaButti K.M."/>
            <person name="Lechner B.E."/>
            <person name="Liimatainen K."/>
            <person name="Lipzen A."/>
            <person name="Lukacs Z."/>
            <person name="Mihaltcheva S."/>
            <person name="Morgado L.N."/>
            <person name="Niskanen T."/>
            <person name="Noordeloos M.E."/>
            <person name="Ohm R.A."/>
            <person name="Ortiz-Santana B."/>
            <person name="Ovrebo C."/>
            <person name="Racz N."/>
            <person name="Riley R."/>
            <person name="Savchenko A."/>
            <person name="Shiryaev A."/>
            <person name="Soop K."/>
            <person name="Spirin V."/>
            <person name="Szebenyi C."/>
            <person name="Tomsovsky M."/>
            <person name="Tulloss R.E."/>
            <person name="Uehling J."/>
            <person name="Grigoriev I.V."/>
            <person name="Vagvolgyi C."/>
            <person name="Papp T."/>
            <person name="Martin F.M."/>
            <person name="Miettinen O."/>
            <person name="Hibbett D.S."/>
            <person name="Nagy L.G."/>
        </authorList>
    </citation>
    <scope>NUCLEOTIDE SEQUENCE [LARGE SCALE GENOMIC DNA]</scope>
    <source>
        <strain evidence="3 4">CBS 121175</strain>
    </source>
</reference>
<dbReference type="Proteomes" id="UP000307440">
    <property type="component" value="Unassembled WGS sequence"/>
</dbReference>
<keyword evidence="1" id="KW-0175">Coiled coil</keyword>
<keyword evidence="4" id="KW-1185">Reference proteome</keyword>